<keyword evidence="4 9" id="KW-0547">Nucleotide-binding</keyword>
<dbReference type="InterPro" id="IPR000842">
    <property type="entry name" value="PRib_PP_synth_CS"/>
</dbReference>
<dbReference type="InterPro" id="IPR037515">
    <property type="entry name" value="Rib-P_diPkinase_bac"/>
</dbReference>
<dbReference type="GO" id="GO:0005524">
    <property type="term" value="F:ATP binding"/>
    <property type="evidence" value="ECO:0007669"/>
    <property type="project" value="UniProtKB-KW"/>
</dbReference>
<dbReference type="SUPFAM" id="SSF53271">
    <property type="entry name" value="PRTase-like"/>
    <property type="match status" value="1"/>
</dbReference>
<dbReference type="PANTHER" id="PTHR10210">
    <property type="entry name" value="RIBOSE-PHOSPHATE DIPHOSPHOKINASE FAMILY MEMBER"/>
    <property type="match status" value="1"/>
</dbReference>
<feature type="binding site" evidence="9">
    <location>
        <begin position="102"/>
        <end position="103"/>
    </location>
    <ligand>
        <name>ATP</name>
        <dbReference type="ChEBI" id="CHEBI:30616"/>
    </ligand>
</feature>
<dbReference type="Pfam" id="PF13793">
    <property type="entry name" value="Pribosyltran_N"/>
    <property type="match status" value="1"/>
</dbReference>
<proteinExistence type="inferred from homology"/>
<dbReference type="InterPro" id="IPR029057">
    <property type="entry name" value="PRTase-like"/>
</dbReference>
<evidence type="ECO:0000256" key="9">
    <source>
        <dbReference type="HAMAP-Rule" id="MF_00583"/>
    </source>
</evidence>
<feature type="binding site" evidence="9">
    <location>
        <position position="136"/>
    </location>
    <ligand>
        <name>Mg(2+)</name>
        <dbReference type="ChEBI" id="CHEBI:18420"/>
    </ligand>
</feature>
<evidence type="ECO:0000256" key="5">
    <source>
        <dbReference type="ARBA" id="ARBA00022777"/>
    </source>
</evidence>
<accession>A0A937XEY4</accession>
<sequence>MGKRQRGSRTLKVFTGTANPKLAGRIAAHLGVPLGELAVSRFSDGEINVQIKENIRGCDVYIVQPTYPPAEHLMELLIMIDAARRASADRVTAVIPYFGYARQDRKDRPRAPISAKLVANLITVAGANRVLTMDLHSAQIQGFFDIPLDHLYAQPVLAAHFAALRIPDLTVAAPDAGSIKLARAYAKRLGASLALVNKRRTGDDLSETMEIVGDVAGRNVLLVDDLISTAGTIKNAARELRRRGALDVYATCTHPCFSGPALARLKAARLKRLVVSDTIPQTAAGLRGTFKVLSVGELMGEAVLRIHESRSLSDLFD</sequence>
<dbReference type="Proteomes" id="UP000748308">
    <property type="component" value="Unassembled WGS sequence"/>
</dbReference>
<comment type="function">
    <text evidence="9">Involved in the biosynthesis of the central metabolite phospho-alpha-D-ribosyl-1-pyrophosphate (PRPP) via the transfer of pyrophosphoryl group from ATP to 1-hydroxyl of ribose-5-phosphate (Rib-5-P).</text>
</comment>
<evidence type="ECO:0000256" key="2">
    <source>
        <dbReference type="ARBA" id="ARBA00022723"/>
    </source>
</evidence>
<organism evidence="11 12">
    <name type="scientific">Eiseniibacteriota bacterium</name>
    <dbReference type="NCBI Taxonomy" id="2212470"/>
    <lineage>
        <taxon>Bacteria</taxon>
        <taxon>Candidatus Eiseniibacteriota</taxon>
    </lineage>
</organism>
<keyword evidence="2 9" id="KW-0479">Metal-binding</keyword>
<name>A0A937XEY4_UNCEI</name>
<keyword evidence="1 9" id="KW-0808">Transferase</keyword>
<dbReference type="Pfam" id="PF14572">
    <property type="entry name" value="Pribosyl_synth"/>
    <property type="match status" value="1"/>
</dbReference>
<dbReference type="InterPro" id="IPR000836">
    <property type="entry name" value="PRTase_dom"/>
</dbReference>
<comment type="subcellular location">
    <subcellularLocation>
        <location evidence="9">Cytoplasm</location>
    </subcellularLocation>
</comment>
<comment type="caution">
    <text evidence="11">The sequence shown here is derived from an EMBL/GenBank/DDBJ whole genome shotgun (WGS) entry which is preliminary data.</text>
</comment>
<keyword evidence="9" id="KW-0963">Cytoplasm</keyword>
<feature type="binding site" evidence="9">
    <location>
        <position position="200"/>
    </location>
    <ligand>
        <name>D-ribose 5-phosphate</name>
        <dbReference type="ChEBI" id="CHEBI:78346"/>
    </ligand>
</feature>
<dbReference type="GO" id="GO:0016301">
    <property type="term" value="F:kinase activity"/>
    <property type="evidence" value="ECO:0007669"/>
    <property type="project" value="UniProtKB-KW"/>
</dbReference>
<dbReference type="PANTHER" id="PTHR10210:SF41">
    <property type="entry name" value="RIBOSE-PHOSPHATE PYROPHOSPHOKINASE 1, CHLOROPLASTIC"/>
    <property type="match status" value="1"/>
</dbReference>
<dbReference type="PROSITE" id="PS00114">
    <property type="entry name" value="PRPP_SYNTHASE"/>
    <property type="match status" value="1"/>
</dbReference>
<feature type="binding site" evidence="9">
    <location>
        <begin position="44"/>
        <end position="46"/>
    </location>
    <ligand>
        <name>ATP</name>
        <dbReference type="ChEBI" id="CHEBI:30616"/>
    </ligand>
</feature>
<keyword evidence="5 9" id="KW-0418">Kinase</keyword>
<evidence type="ECO:0000313" key="12">
    <source>
        <dbReference type="Proteomes" id="UP000748308"/>
    </source>
</evidence>
<evidence type="ECO:0000313" key="11">
    <source>
        <dbReference type="EMBL" id="MBM3318658.1"/>
    </source>
</evidence>
<protein>
    <recommendedName>
        <fullName evidence="9">Ribose-phosphate pyrophosphokinase</fullName>
        <shortName evidence="9">RPPK</shortName>
        <ecNumber evidence="9">2.7.6.1</ecNumber>
    </recommendedName>
    <alternativeName>
        <fullName evidence="9">5-phospho-D-ribosyl alpha-1-diphosphate synthase</fullName>
    </alternativeName>
    <alternativeName>
        <fullName evidence="9">Phosphoribosyl diphosphate synthase</fullName>
    </alternativeName>
    <alternativeName>
        <fullName evidence="9">Phosphoribosyl pyrophosphate synthase</fullName>
        <shortName evidence="9">P-Rib-PP synthase</shortName>
        <shortName evidence="9">PRPP synthase</shortName>
        <shortName evidence="9">PRPPase</shortName>
    </alternativeName>
</protein>
<dbReference type="GO" id="GO:0005737">
    <property type="term" value="C:cytoplasm"/>
    <property type="evidence" value="ECO:0007669"/>
    <property type="project" value="UniProtKB-SubCell"/>
</dbReference>
<dbReference type="GO" id="GO:0006164">
    <property type="term" value="P:purine nucleotide biosynthetic process"/>
    <property type="evidence" value="ECO:0007669"/>
    <property type="project" value="TreeGrafter"/>
</dbReference>
<dbReference type="InterPro" id="IPR029099">
    <property type="entry name" value="Pribosyltran_N"/>
</dbReference>
<keyword evidence="3 9" id="KW-0545">Nucleotide biosynthesis</keyword>
<keyword evidence="6 9" id="KW-0067">ATP-binding</keyword>
<dbReference type="CDD" id="cd06223">
    <property type="entry name" value="PRTases_typeI"/>
    <property type="match status" value="1"/>
</dbReference>
<keyword evidence="7 9" id="KW-0460">Magnesium</keyword>
<dbReference type="FunFam" id="3.40.50.2020:FF:000002">
    <property type="entry name" value="Ribose-phosphate pyrophosphokinase"/>
    <property type="match status" value="1"/>
</dbReference>
<dbReference type="GO" id="GO:0002189">
    <property type="term" value="C:ribose phosphate diphosphokinase complex"/>
    <property type="evidence" value="ECO:0007669"/>
    <property type="project" value="TreeGrafter"/>
</dbReference>
<evidence type="ECO:0000256" key="4">
    <source>
        <dbReference type="ARBA" id="ARBA00022741"/>
    </source>
</evidence>
<feature type="binding site" evidence="9">
    <location>
        <position position="175"/>
    </location>
    <ligand>
        <name>Mg(2+)</name>
        <dbReference type="ChEBI" id="CHEBI:18420"/>
    </ligand>
</feature>
<dbReference type="InterPro" id="IPR005946">
    <property type="entry name" value="Rib-P_diPkinase"/>
</dbReference>
<comment type="caution">
    <text evidence="9">Lacks conserved residue(s) required for the propagation of feature annotation.</text>
</comment>
<feature type="active site" evidence="9">
    <location>
        <position position="198"/>
    </location>
</feature>
<comment type="catalytic activity">
    <reaction evidence="8 9">
        <text>D-ribose 5-phosphate + ATP = 5-phospho-alpha-D-ribose 1-diphosphate + AMP + H(+)</text>
        <dbReference type="Rhea" id="RHEA:15609"/>
        <dbReference type="ChEBI" id="CHEBI:15378"/>
        <dbReference type="ChEBI" id="CHEBI:30616"/>
        <dbReference type="ChEBI" id="CHEBI:58017"/>
        <dbReference type="ChEBI" id="CHEBI:78346"/>
        <dbReference type="ChEBI" id="CHEBI:456215"/>
        <dbReference type="EC" id="2.7.6.1"/>
    </reaction>
</comment>
<evidence type="ECO:0000256" key="8">
    <source>
        <dbReference type="ARBA" id="ARBA00049535"/>
    </source>
</evidence>
<dbReference type="AlphaFoldDB" id="A0A937XEY4"/>
<feature type="domain" description="Ribose-phosphate pyrophosphokinase N-terminal" evidence="10">
    <location>
        <begin position="11"/>
        <end position="126"/>
    </location>
</feature>
<reference evidence="11" key="1">
    <citation type="submission" date="2019-03" db="EMBL/GenBank/DDBJ databases">
        <title>Lake Tanganyika Metagenome-Assembled Genomes (MAGs).</title>
        <authorList>
            <person name="Tran P."/>
        </authorList>
    </citation>
    <scope>NUCLEOTIDE SEQUENCE</scope>
    <source>
        <strain evidence="11">M_DeepCast_400m_m2_100</strain>
    </source>
</reference>
<dbReference type="NCBIfam" id="NF002320">
    <property type="entry name" value="PRK01259.1"/>
    <property type="match status" value="1"/>
</dbReference>
<dbReference type="HAMAP" id="MF_00583_B">
    <property type="entry name" value="RibP_PPkinase_B"/>
    <property type="match status" value="1"/>
</dbReference>
<feature type="binding site" evidence="9">
    <location>
        <position position="224"/>
    </location>
    <ligand>
        <name>D-ribose 5-phosphate</name>
        <dbReference type="ChEBI" id="CHEBI:78346"/>
    </ligand>
</feature>
<dbReference type="SMART" id="SM01400">
    <property type="entry name" value="Pribosyltran_N"/>
    <property type="match status" value="1"/>
</dbReference>
<dbReference type="EMBL" id="VGIY01000434">
    <property type="protein sequence ID" value="MBM3318658.1"/>
    <property type="molecule type" value="Genomic_DNA"/>
</dbReference>
<comment type="cofactor">
    <cofactor evidence="9">
        <name>Mg(2+)</name>
        <dbReference type="ChEBI" id="CHEBI:18420"/>
    </cofactor>
    <text evidence="9">Binds 2 Mg(2+) ions per subunit.</text>
</comment>
<gene>
    <name evidence="9" type="primary">prs</name>
    <name evidence="11" type="ORF">FJY75_12480</name>
</gene>
<dbReference type="GO" id="GO:0000287">
    <property type="term" value="F:magnesium ion binding"/>
    <property type="evidence" value="ECO:0007669"/>
    <property type="project" value="UniProtKB-UniRule"/>
</dbReference>
<dbReference type="GO" id="GO:0006015">
    <property type="term" value="P:5-phosphoribose 1-diphosphate biosynthetic process"/>
    <property type="evidence" value="ECO:0007669"/>
    <property type="project" value="UniProtKB-UniRule"/>
</dbReference>
<dbReference type="FunFam" id="3.40.50.2020:FF:000014">
    <property type="entry name" value="Ribose-phosphate pyrophosphokinase 1"/>
    <property type="match status" value="1"/>
</dbReference>
<dbReference type="NCBIfam" id="TIGR01251">
    <property type="entry name" value="ribP_PPkin"/>
    <property type="match status" value="1"/>
</dbReference>
<comment type="subunit">
    <text evidence="9">Homohexamer.</text>
</comment>
<comment type="pathway">
    <text evidence="9">Metabolic intermediate biosynthesis; 5-phospho-alpha-D-ribose 1-diphosphate biosynthesis; 5-phospho-alpha-D-ribose 1-diphosphate from D-ribose 5-phosphate (route I): step 1/1.</text>
</comment>
<evidence type="ECO:0000256" key="1">
    <source>
        <dbReference type="ARBA" id="ARBA00022679"/>
    </source>
</evidence>
<dbReference type="GO" id="GO:0009156">
    <property type="term" value="P:ribonucleoside monophosphate biosynthetic process"/>
    <property type="evidence" value="ECO:0007669"/>
    <property type="project" value="InterPro"/>
</dbReference>
<evidence type="ECO:0000256" key="3">
    <source>
        <dbReference type="ARBA" id="ARBA00022727"/>
    </source>
</evidence>
<comment type="similarity">
    <text evidence="9">Belongs to the ribose-phosphate pyrophosphokinase family. Class I subfamily.</text>
</comment>
<dbReference type="GO" id="GO:0004749">
    <property type="term" value="F:ribose phosphate diphosphokinase activity"/>
    <property type="evidence" value="ECO:0007669"/>
    <property type="project" value="UniProtKB-UniRule"/>
</dbReference>
<dbReference type="EC" id="2.7.6.1" evidence="9"/>
<dbReference type="Gene3D" id="3.40.50.2020">
    <property type="match status" value="2"/>
</dbReference>
<evidence type="ECO:0000256" key="6">
    <source>
        <dbReference type="ARBA" id="ARBA00022840"/>
    </source>
</evidence>
<evidence type="ECO:0000259" key="10">
    <source>
        <dbReference type="Pfam" id="PF13793"/>
    </source>
</evidence>
<evidence type="ECO:0000256" key="7">
    <source>
        <dbReference type="ARBA" id="ARBA00022842"/>
    </source>
</evidence>